<name>A0A375BB55_9BURK</name>
<evidence type="ECO:0000256" key="1">
    <source>
        <dbReference type="SAM" id="MobiDB-lite"/>
    </source>
</evidence>
<sequence>MPPPCGGIVISGPRSGSFATPDPKITKLKSNRKVDALNSHVCAFRHPKSRRMTGRTTT</sequence>
<protein>
    <submittedName>
        <fullName evidence="2">Uncharacterized protein</fullName>
    </submittedName>
</protein>
<comment type="caution">
    <text evidence="2">The sequence shown here is derived from an EMBL/GenBank/DDBJ whole genome shotgun (WGS) entry which is preliminary data.</text>
</comment>
<feature type="region of interest" description="Disordered" evidence="1">
    <location>
        <begin position="1"/>
        <end position="24"/>
    </location>
</feature>
<dbReference type="AlphaFoldDB" id="A0A375BB55"/>
<proteinExistence type="predicted"/>
<dbReference type="Proteomes" id="UP000257016">
    <property type="component" value="Unassembled WGS sequence"/>
</dbReference>
<reference evidence="2" key="1">
    <citation type="submission" date="2018-01" db="EMBL/GenBank/DDBJ databases">
        <authorList>
            <person name="Clerissi C."/>
        </authorList>
    </citation>
    <scope>NUCLEOTIDE SEQUENCE</scope>
    <source>
        <strain evidence="2">Cupriavidus taiwanensis LMG 19430</strain>
    </source>
</reference>
<evidence type="ECO:0000313" key="2">
    <source>
        <dbReference type="EMBL" id="SOY40903.1"/>
    </source>
</evidence>
<dbReference type="EMBL" id="OFSN01000001">
    <property type="protein sequence ID" value="SOY40903.1"/>
    <property type="molecule type" value="Genomic_DNA"/>
</dbReference>
<accession>A0A375BB55</accession>
<gene>
    <name evidence="2" type="ORF">CBM2586_A10821</name>
</gene>
<organism evidence="2">
    <name type="scientific">Cupriavidus taiwanensis</name>
    <dbReference type="NCBI Taxonomy" id="164546"/>
    <lineage>
        <taxon>Bacteria</taxon>
        <taxon>Pseudomonadati</taxon>
        <taxon>Pseudomonadota</taxon>
        <taxon>Betaproteobacteria</taxon>
        <taxon>Burkholderiales</taxon>
        <taxon>Burkholderiaceae</taxon>
        <taxon>Cupriavidus</taxon>
    </lineage>
</organism>